<dbReference type="OrthoDB" id="666364at2759"/>
<evidence type="ECO:0000313" key="6">
    <source>
        <dbReference type="EMBL" id="GMG56159.1"/>
    </source>
</evidence>
<keyword evidence="3" id="KW-0539">Nucleus</keyword>
<dbReference type="EMBL" id="BSXU01007001">
    <property type="protein sequence ID" value="GMG56159.1"/>
    <property type="molecule type" value="Genomic_DNA"/>
</dbReference>
<comment type="caution">
    <text evidence="6">The sequence shown here is derived from an EMBL/GenBank/DDBJ whole genome shotgun (WGS) entry which is preliminary data.</text>
</comment>
<evidence type="ECO:0000256" key="3">
    <source>
        <dbReference type="RuleBase" id="RU367140"/>
    </source>
</evidence>
<keyword evidence="3" id="KW-0747">Spliceosome</keyword>
<comment type="similarity">
    <text evidence="1 3">Belongs to the SNW family.</text>
</comment>
<feature type="region of interest" description="Disordered" evidence="4">
    <location>
        <begin position="205"/>
        <end position="274"/>
    </location>
</feature>
<dbReference type="InterPro" id="IPR004015">
    <property type="entry name" value="SKI-int_prot_SKIP_SNW-dom"/>
</dbReference>
<organism evidence="6 7">
    <name type="scientific">Ambrosiozyma monospora</name>
    <name type="common">Yeast</name>
    <name type="synonym">Endomycopsis monosporus</name>
    <dbReference type="NCBI Taxonomy" id="43982"/>
    <lineage>
        <taxon>Eukaryota</taxon>
        <taxon>Fungi</taxon>
        <taxon>Dikarya</taxon>
        <taxon>Ascomycota</taxon>
        <taxon>Saccharomycotina</taxon>
        <taxon>Pichiomycetes</taxon>
        <taxon>Pichiales</taxon>
        <taxon>Pichiaceae</taxon>
        <taxon>Ambrosiozyma</taxon>
    </lineage>
</organism>
<name>A0A9W6Z816_AMBMO</name>
<dbReference type="PANTHER" id="PTHR12096">
    <property type="entry name" value="NUCLEAR PROTEIN SKIP-RELATED"/>
    <property type="match status" value="1"/>
</dbReference>
<keyword evidence="7" id="KW-1185">Reference proteome</keyword>
<dbReference type="GO" id="GO:0005681">
    <property type="term" value="C:spliceosomal complex"/>
    <property type="evidence" value="ECO:0007669"/>
    <property type="project" value="UniProtKB-UniRule"/>
</dbReference>
<feature type="compositionally biased region" description="Basic and acidic residues" evidence="4">
    <location>
        <begin position="234"/>
        <end position="252"/>
    </location>
</feature>
<reference evidence="6" key="1">
    <citation type="submission" date="2023-04" db="EMBL/GenBank/DDBJ databases">
        <title>Ambrosiozyma monospora NBRC 1965.</title>
        <authorList>
            <person name="Ichikawa N."/>
            <person name="Sato H."/>
            <person name="Tonouchi N."/>
        </authorList>
    </citation>
    <scope>NUCLEOTIDE SEQUENCE</scope>
    <source>
        <strain evidence="6">NBRC 1965</strain>
    </source>
</reference>
<evidence type="ECO:0000313" key="7">
    <source>
        <dbReference type="Proteomes" id="UP001165063"/>
    </source>
</evidence>
<feature type="compositionally biased region" description="Basic and acidic residues" evidence="4">
    <location>
        <begin position="367"/>
        <end position="381"/>
    </location>
</feature>
<keyword evidence="3" id="KW-0507">mRNA processing</keyword>
<dbReference type="AlphaFoldDB" id="A0A9W6Z816"/>
<protein>
    <recommendedName>
        <fullName evidence="2 3">Pre-mRNA-processing protein 45</fullName>
    </recommendedName>
</protein>
<dbReference type="InterPro" id="IPR017862">
    <property type="entry name" value="SKI-int_prot_SKIP"/>
</dbReference>
<keyword evidence="3" id="KW-0508">mRNA splicing</keyword>
<evidence type="ECO:0000256" key="4">
    <source>
        <dbReference type="SAM" id="MobiDB-lite"/>
    </source>
</evidence>
<dbReference type="GO" id="GO:0000398">
    <property type="term" value="P:mRNA splicing, via spliceosome"/>
    <property type="evidence" value="ECO:0007669"/>
    <property type="project" value="InterPro"/>
</dbReference>
<accession>A0A9W6Z816</accession>
<sequence length="387" mass="43381">MGNNKQENLTTIKTREAVNKIIQAKLHGAKPTTINTGGGVGGDNSTSTNYIRYTPASITDGDSNKKQQRIIKIVDKQQDPMLPSSFKIKKTPRGPPEQASVPVLHEQSKVKLTSEDQRKWYIPPAISNWKNTKGFTISVDKRLASIGKDETAQQMNIDKFAGFTDALDNASKQAREELKIRAKLKAKLEKQKLLEQQEKLAKVAVKKEKKSSRWANDSDDDEEQEDEAKLNAASKREKARREMRKKAEKELKMANMSTESKLQMMASESGKSIPNRVKIGLSKQSEQNNKSKMELNYDSRLFLNAAGANAKNSEDQVYDSPLFESQTAVNDFYRVRNDSRFTGRDDDEGGETVESVVGKNSGGPILFEKDTGDGHDEERPLKRARNN</sequence>
<comment type="subunit">
    <text evidence="3">Associated with the spliceosome.</text>
</comment>
<dbReference type="Proteomes" id="UP001165063">
    <property type="component" value="Unassembled WGS sequence"/>
</dbReference>
<feature type="compositionally biased region" description="Acidic residues" evidence="4">
    <location>
        <begin position="217"/>
        <end position="226"/>
    </location>
</feature>
<dbReference type="Pfam" id="PF02731">
    <property type="entry name" value="SKIP_SNW"/>
    <property type="match status" value="1"/>
</dbReference>
<feature type="region of interest" description="Disordered" evidence="4">
    <location>
        <begin position="339"/>
        <end position="387"/>
    </location>
</feature>
<feature type="domain" description="SKI-interacting protein SKIP SNW" evidence="5">
    <location>
        <begin position="50"/>
        <end position="208"/>
    </location>
</feature>
<comment type="subcellular location">
    <subcellularLocation>
        <location evidence="3">Nucleus</location>
    </subcellularLocation>
</comment>
<proteinExistence type="inferred from homology"/>
<evidence type="ECO:0000256" key="1">
    <source>
        <dbReference type="ARBA" id="ARBA00010197"/>
    </source>
</evidence>
<evidence type="ECO:0000259" key="5">
    <source>
        <dbReference type="Pfam" id="PF02731"/>
    </source>
</evidence>
<gene>
    <name evidence="6" type="ORF">Amon01_000822600</name>
</gene>
<comment type="function">
    <text evidence="3">Involved in pre-mRNA splicing.</text>
</comment>
<evidence type="ECO:0000256" key="2">
    <source>
        <dbReference type="ARBA" id="ARBA00022160"/>
    </source>
</evidence>